<evidence type="ECO:0000259" key="1">
    <source>
        <dbReference type="Pfam" id="PF14436"/>
    </source>
</evidence>
<feature type="domain" description="Bacterial EndoU nuclease" evidence="1">
    <location>
        <begin position="2"/>
        <end position="114"/>
    </location>
</feature>
<dbReference type="Proteomes" id="UP000434639">
    <property type="component" value="Unassembled WGS sequence"/>
</dbReference>
<comment type="caution">
    <text evidence="2">The sequence shown here is derived from an EMBL/GenBank/DDBJ whole genome shotgun (WGS) entry which is preliminary data.</text>
</comment>
<keyword evidence="3" id="KW-1185">Reference proteome</keyword>
<sequence>MKHIYHGEINKRGKAVGYHHESMMGGRVIPGSEKLPDKNGVYMAEVEIDGVRKVADSSFFPKEWNRVKVLKSIEQAYKTKQKLGSNKYRGVTSSGVKIEMYLNKDGSIATAYPLYKK</sequence>
<dbReference type="InterPro" id="IPR029501">
    <property type="entry name" value="EndoU_bac"/>
</dbReference>
<evidence type="ECO:0000313" key="3">
    <source>
        <dbReference type="Proteomes" id="UP000434639"/>
    </source>
</evidence>
<proteinExistence type="predicted"/>
<dbReference type="Pfam" id="PF14436">
    <property type="entry name" value="EndoU_bacteria"/>
    <property type="match status" value="1"/>
</dbReference>
<protein>
    <recommendedName>
        <fullName evidence="1">Bacterial EndoU nuclease domain-containing protein</fullName>
    </recommendedName>
</protein>
<name>A0A7X2V5Y1_9BACI</name>
<dbReference type="AlphaFoldDB" id="A0A7X2V5Y1"/>
<accession>A0A7X2V5Y1</accession>
<dbReference type="EMBL" id="WMIB01000015">
    <property type="protein sequence ID" value="MTH54538.1"/>
    <property type="molecule type" value="Genomic_DNA"/>
</dbReference>
<reference evidence="2 3" key="1">
    <citation type="journal article" date="2017" name="Int. J. Syst. Evol. Microbiol.">
        <title>Bacillus mangrovi sp. nov., isolated from a sediment sample from a mangrove forest.</title>
        <authorList>
            <person name="Gupta V."/>
            <person name="Singh P.K."/>
            <person name="Korpole S."/>
            <person name="Tanuku N.R.S."/>
            <person name="Pinnaka A.K."/>
        </authorList>
    </citation>
    <scope>NUCLEOTIDE SEQUENCE [LARGE SCALE GENOMIC DNA]</scope>
    <source>
        <strain evidence="2 3">KCTC 33872</strain>
    </source>
</reference>
<organism evidence="2 3">
    <name type="scientific">Metabacillus mangrovi</name>
    <dbReference type="NCBI Taxonomy" id="1491830"/>
    <lineage>
        <taxon>Bacteria</taxon>
        <taxon>Bacillati</taxon>
        <taxon>Bacillota</taxon>
        <taxon>Bacilli</taxon>
        <taxon>Bacillales</taxon>
        <taxon>Bacillaceae</taxon>
        <taxon>Metabacillus</taxon>
    </lineage>
</organism>
<evidence type="ECO:0000313" key="2">
    <source>
        <dbReference type="EMBL" id="MTH54538.1"/>
    </source>
</evidence>
<dbReference type="GO" id="GO:0004519">
    <property type="term" value="F:endonuclease activity"/>
    <property type="evidence" value="ECO:0007669"/>
    <property type="project" value="InterPro"/>
</dbReference>
<dbReference type="OrthoDB" id="9809490at2"/>
<gene>
    <name evidence="2" type="ORF">GKZ89_14130</name>
</gene>